<accession>A0ABQ2VCE6</accession>
<gene>
    <name evidence="2" type="ORF">GCM10010211_45200</name>
</gene>
<feature type="compositionally biased region" description="Pro residues" evidence="1">
    <location>
        <begin position="10"/>
        <end position="20"/>
    </location>
</feature>
<keyword evidence="3" id="KW-1185">Reference proteome</keyword>
<organism evidence="2 3">
    <name type="scientific">Streptomyces albospinus</name>
    <dbReference type="NCBI Taxonomy" id="285515"/>
    <lineage>
        <taxon>Bacteria</taxon>
        <taxon>Bacillati</taxon>
        <taxon>Actinomycetota</taxon>
        <taxon>Actinomycetes</taxon>
        <taxon>Kitasatosporales</taxon>
        <taxon>Streptomycetaceae</taxon>
        <taxon>Streptomyces</taxon>
    </lineage>
</organism>
<comment type="caution">
    <text evidence="2">The sequence shown here is derived from an EMBL/GenBank/DDBJ whole genome shotgun (WGS) entry which is preliminary data.</text>
</comment>
<feature type="region of interest" description="Disordered" evidence="1">
    <location>
        <begin position="1"/>
        <end position="77"/>
    </location>
</feature>
<sequence length="119" mass="12913">MCRTMKSPSRRPPPPCPTLPRTPSGGTPTARPLLLHQRRSNCPARNGSSSWQTIETSECAEKPPPCSTSPARSGVTTIPTMLENDPAQIAAATLPRAMEVNAIDDWTVDGTRHRNSRPE</sequence>
<dbReference type="EMBL" id="BMRP01000016">
    <property type="protein sequence ID" value="GGU74308.1"/>
    <property type="molecule type" value="Genomic_DNA"/>
</dbReference>
<name>A0ABQ2VCE6_9ACTN</name>
<evidence type="ECO:0000313" key="3">
    <source>
        <dbReference type="Proteomes" id="UP000654471"/>
    </source>
</evidence>
<protein>
    <recommendedName>
        <fullName evidence="4">Transposase</fullName>
    </recommendedName>
</protein>
<evidence type="ECO:0008006" key="4">
    <source>
        <dbReference type="Google" id="ProtNLM"/>
    </source>
</evidence>
<feature type="compositionally biased region" description="Polar residues" evidence="1">
    <location>
        <begin position="68"/>
        <end position="77"/>
    </location>
</feature>
<reference evidence="3" key="1">
    <citation type="journal article" date="2019" name="Int. J. Syst. Evol. Microbiol.">
        <title>The Global Catalogue of Microorganisms (GCM) 10K type strain sequencing project: providing services to taxonomists for standard genome sequencing and annotation.</title>
        <authorList>
            <consortium name="The Broad Institute Genomics Platform"/>
            <consortium name="The Broad Institute Genome Sequencing Center for Infectious Disease"/>
            <person name="Wu L."/>
            <person name="Ma J."/>
        </authorList>
    </citation>
    <scope>NUCLEOTIDE SEQUENCE [LARGE SCALE GENOMIC DNA]</scope>
    <source>
        <strain evidence="3">JCM 3399</strain>
    </source>
</reference>
<dbReference type="Proteomes" id="UP000654471">
    <property type="component" value="Unassembled WGS sequence"/>
</dbReference>
<evidence type="ECO:0000313" key="2">
    <source>
        <dbReference type="EMBL" id="GGU74308.1"/>
    </source>
</evidence>
<feature type="compositionally biased region" description="Polar residues" evidence="1">
    <location>
        <begin position="46"/>
        <end position="56"/>
    </location>
</feature>
<evidence type="ECO:0000256" key="1">
    <source>
        <dbReference type="SAM" id="MobiDB-lite"/>
    </source>
</evidence>
<proteinExistence type="predicted"/>